<dbReference type="SMART" id="SM00977">
    <property type="entry name" value="TilS_C"/>
    <property type="match status" value="1"/>
</dbReference>
<dbReference type="InterPro" id="IPR014729">
    <property type="entry name" value="Rossmann-like_a/b/a_fold"/>
</dbReference>
<dbReference type="NCBIfam" id="TIGR02433">
    <property type="entry name" value="lysidine_TilS_C"/>
    <property type="match status" value="1"/>
</dbReference>
<evidence type="ECO:0000256" key="8">
    <source>
        <dbReference type="HAMAP-Rule" id="MF_01161"/>
    </source>
</evidence>
<dbReference type="Pfam" id="PF01171">
    <property type="entry name" value="ATP_bind_3"/>
    <property type="match status" value="1"/>
</dbReference>
<dbReference type="InterPro" id="IPR015262">
    <property type="entry name" value="tRNA_Ile_lys_synt_subst-bd"/>
</dbReference>
<evidence type="ECO:0000256" key="7">
    <source>
        <dbReference type="ARBA" id="ARBA00048539"/>
    </source>
</evidence>
<keyword evidence="3 8" id="KW-0436">Ligase</keyword>
<keyword evidence="11" id="KW-1185">Reference proteome</keyword>
<dbReference type="PANTHER" id="PTHR43033:SF1">
    <property type="entry name" value="TRNA(ILE)-LYSIDINE SYNTHASE-RELATED"/>
    <property type="match status" value="1"/>
</dbReference>
<dbReference type="RefSeq" id="WP_109235836.1">
    <property type="nucleotide sequence ID" value="NZ_BMXZ01000001.1"/>
</dbReference>
<dbReference type="SUPFAM" id="SSF52402">
    <property type="entry name" value="Adenine nucleotide alpha hydrolases-like"/>
    <property type="match status" value="1"/>
</dbReference>
<dbReference type="GO" id="GO:0005524">
    <property type="term" value="F:ATP binding"/>
    <property type="evidence" value="ECO:0007669"/>
    <property type="project" value="UniProtKB-KW"/>
</dbReference>
<organism evidence="10 11">
    <name type="scientific">Ignatzschineria indica</name>
    <dbReference type="NCBI Taxonomy" id="472583"/>
    <lineage>
        <taxon>Bacteria</taxon>
        <taxon>Pseudomonadati</taxon>
        <taxon>Pseudomonadota</taxon>
        <taxon>Gammaproteobacteria</taxon>
        <taxon>Cardiobacteriales</taxon>
        <taxon>Ignatzschineriaceae</taxon>
        <taxon>Ignatzschineria</taxon>
    </lineage>
</organism>
<evidence type="ECO:0000256" key="3">
    <source>
        <dbReference type="ARBA" id="ARBA00022598"/>
    </source>
</evidence>
<dbReference type="CDD" id="cd01992">
    <property type="entry name" value="TilS_N"/>
    <property type="match status" value="1"/>
</dbReference>
<evidence type="ECO:0000256" key="6">
    <source>
        <dbReference type="ARBA" id="ARBA00022840"/>
    </source>
</evidence>
<dbReference type="InterPro" id="IPR011063">
    <property type="entry name" value="TilS/TtcA_N"/>
</dbReference>
<dbReference type="GO" id="GO:0006400">
    <property type="term" value="P:tRNA modification"/>
    <property type="evidence" value="ECO:0007669"/>
    <property type="project" value="UniProtKB-UniRule"/>
</dbReference>
<dbReference type="InterPro" id="IPR012795">
    <property type="entry name" value="tRNA_Ile_lys_synt_N"/>
</dbReference>
<comment type="caution">
    <text evidence="8">Lacks conserved residue(s) required for the propagation of feature annotation.</text>
</comment>
<comment type="similarity">
    <text evidence="8">Belongs to the tRNA(Ile)-lysidine synthase family.</text>
</comment>
<keyword evidence="2 8" id="KW-0963">Cytoplasm</keyword>
<gene>
    <name evidence="8 10" type="primary">tilS</name>
    <name evidence="10" type="ORF">DC082_03910</name>
</gene>
<dbReference type="EC" id="6.3.4.19" evidence="8"/>
<comment type="function">
    <text evidence="8">Ligates lysine onto the cytidine present at position 34 of the AUA codon-specific tRNA(Ile) that contains the anticodon CAU, in an ATP-dependent manner. Cytidine is converted to lysidine, thus changing the amino acid specificity of the tRNA from methionine to isoleucine.</text>
</comment>
<comment type="catalytic activity">
    <reaction evidence="7 8">
        <text>cytidine(34) in tRNA(Ile2) + L-lysine + ATP = lysidine(34) in tRNA(Ile2) + AMP + diphosphate + H(+)</text>
        <dbReference type="Rhea" id="RHEA:43744"/>
        <dbReference type="Rhea" id="RHEA-COMP:10625"/>
        <dbReference type="Rhea" id="RHEA-COMP:10670"/>
        <dbReference type="ChEBI" id="CHEBI:15378"/>
        <dbReference type="ChEBI" id="CHEBI:30616"/>
        <dbReference type="ChEBI" id="CHEBI:32551"/>
        <dbReference type="ChEBI" id="CHEBI:33019"/>
        <dbReference type="ChEBI" id="CHEBI:82748"/>
        <dbReference type="ChEBI" id="CHEBI:83665"/>
        <dbReference type="ChEBI" id="CHEBI:456215"/>
        <dbReference type="EC" id="6.3.4.19"/>
    </reaction>
</comment>
<keyword evidence="4 8" id="KW-0819">tRNA processing</keyword>
<keyword evidence="6" id="KW-0067">ATP-binding</keyword>
<sequence length="459" mass="54273">MQKQSPLPKWYFDIFNRYRERLQQKEALYLALSAGVDSNTLLHWLYTFREELPPIYTIHVNHNWHDNYSHLWANFARQRAEFYGFTHYHYEAFFDLEEMSGLEAAGREMRYIKFAETMQPNSLLCVAHHRSDQAETLIQRLLRSSGTRGLGAMRDFNTVRFGAYDIDLFRPFLSISKKTLYETAIALNLPWLEDYTNHEADDMERNIIRNDLFKRMETSFPQYEEAFYQVTQFMQEADDLLLELAMLDLEKIAQKKEIETDRAEGDLERVAPQLHLPSLKKLSLARQKNLLQAWIRPYNLIFSQRQLTEFIRVFLDGAPTHQTRFELDPYVILYFQDYLYLEEKSEVLSSFKSFQLTPSSNAPSRHFWQQFSADDLLLVKRQGGERFHPLYRERSQQLKKLLQEAKIPVWERDNCWLLKERKSGEILWINHLGFAKSLESEIEGEGLAPALIPAVSNAN</sequence>
<protein>
    <recommendedName>
        <fullName evidence="8">tRNA(Ile)-lysidine synthase</fullName>
        <ecNumber evidence="8">6.3.4.19</ecNumber>
    </recommendedName>
    <alternativeName>
        <fullName evidence="8">tRNA(Ile)-2-lysyl-cytidine synthase</fullName>
    </alternativeName>
    <alternativeName>
        <fullName evidence="8">tRNA(Ile)-lysidine synthetase</fullName>
    </alternativeName>
</protein>
<feature type="domain" description="Lysidine-tRNA(Ile) synthetase C-terminal" evidence="9">
    <location>
        <begin position="376"/>
        <end position="451"/>
    </location>
</feature>
<reference evidence="10 11" key="1">
    <citation type="journal article" date="2018" name="Genome Announc.">
        <title>Ignatzschineria cameli sp. nov., isolated from necrotic foot tissue of dromedaries (Camelus dromedarius) and associated maggots (Wohlfahrtia species) in Dubai.</title>
        <authorList>
            <person name="Tsang C.C."/>
            <person name="Tang J.Y."/>
            <person name="Fong J.Y."/>
            <person name="Kinne J."/>
            <person name="Lee H.H."/>
            <person name="Joseph M."/>
            <person name="Jose S."/>
            <person name="Schuster R.K."/>
            <person name="Tang Y."/>
            <person name="Sivakumar S."/>
            <person name="Chen J.H."/>
            <person name="Teng J.L."/>
            <person name="Lau S.K."/>
            <person name="Wernery U."/>
            <person name="Woo P.C."/>
        </authorList>
    </citation>
    <scope>NUCLEOTIDE SEQUENCE [LARGE SCALE GENOMIC DNA]</scope>
    <source>
        <strain evidence="10 11">KCTC 22643</strain>
    </source>
</reference>
<dbReference type="Proteomes" id="UP000244948">
    <property type="component" value="Unassembled WGS sequence"/>
</dbReference>
<keyword evidence="5" id="KW-0547">Nucleotide-binding</keyword>
<dbReference type="SUPFAM" id="SSF82829">
    <property type="entry name" value="MesJ substrate recognition domain-like"/>
    <property type="match status" value="1"/>
</dbReference>
<dbReference type="GO" id="GO:0032267">
    <property type="term" value="F:tRNA(Ile)-lysidine synthase activity"/>
    <property type="evidence" value="ECO:0007669"/>
    <property type="project" value="UniProtKB-EC"/>
</dbReference>
<name>A0A2U2AN96_9GAMM</name>
<evidence type="ECO:0000256" key="4">
    <source>
        <dbReference type="ARBA" id="ARBA00022694"/>
    </source>
</evidence>
<dbReference type="GO" id="GO:0005737">
    <property type="term" value="C:cytoplasm"/>
    <property type="evidence" value="ECO:0007669"/>
    <property type="project" value="UniProtKB-SubCell"/>
</dbReference>
<evidence type="ECO:0000313" key="11">
    <source>
        <dbReference type="Proteomes" id="UP000244948"/>
    </source>
</evidence>
<proteinExistence type="inferred from homology"/>
<evidence type="ECO:0000259" key="9">
    <source>
        <dbReference type="SMART" id="SM00977"/>
    </source>
</evidence>
<comment type="caution">
    <text evidence="10">The sequence shown here is derived from an EMBL/GenBank/DDBJ whole genome shotgun (WGS) entry which is preliminary data.</text>
</comment>
<dbReference type="EMBL" id="QEWR01000002">
    <property type="protein sequence ID" value="PWD84681.1"/>
    <property type="molecule type" value="Genomic_DNA"/>
</dbReference>
<evidence type="ECO:0000256" key="2">
    <source>
        <dbReference type="ARBA" id="ARBA00022490"/>
    </source>
</evidence>
<dbReference type="Gene3D" id="3.40.50.620">
    <property type="entry name" value="HUPs"/>
    <property type="match status" value="1"/>
</dbReference>
<evidence type="ECO:0000256" key="1">
    <source>
        <dbReference type="ARBA" id="ARBA00004496"/>
    </source>
</evidence>
<dbReference type="InterPro" id="IPR012094">
    <property type="entry name" value="tRNA_Ile_lys_synt"/>
</dbReference>
<dbReference type="PANTHER" id="PTHR43033">
    <property type="entry name" value="TRNA(ILE)-LYSIDINE SYNTHASE-RELATED"/>
    <property type="match status" value="1"/>
</dbReference>
<evidence type="ECO:0000256" key="5">
    <source>
        <dbReference type="ARBA" id="ARBA00022741"/>
    </source>
</evidence>
<dbReference type="HAMAP" id="MF_01161">
    <property type="entry name" value="tRNA_Ile_lys_synt"/>
    <property type="match status" value="1"/>
</dbReference>
<comment type="subcellular location">
    <subcellularLocation>
        <location evidence="1 8">Cytoplasm</location>
    </subcellularLocation>
</comment>
<dbReference type="Pfam" id="PF09179">
    <property type="entry name" value="TilS"/>
    <property type="match status" value="1"/>
</dbReference>
<dbReference type="NCBIfam" id="TIGR02432">
    <property type="entry name" value="lysidine_TilS_N"/>
    <property type="match status" value="1"/>
</dbReference>
<accession>A0A2U2AN96</accession>
<dbReference type="Gene3D" id="1.20.59.20">
    <property type="match status" value="1"/>
</dbReference>
<dbReference type="InterPro" id="IPR012796">
    <property type="entry name" value="Lysidine-tRNA-synth_C"/>
</dbReference>
<dbReference type="Pfam" id="PF11734">
    <property type="entry name" value="TilS_C"/>
    <property type="match status" value="1"/>
</dbReference>
<dbReference type="SUPFAM" id="SSF56037">
    <property type="entry name" value="PheT/TilS domain"/>
    <property type="match status" value="1"/>
</dbReference>
<evidence type="ECO:0000313" key="10">
    <source>
        <dbReference type="EMBL" id="PWD84681.1"/>
    </source>
</evidence>
<dbReference type="AlphaFoldDB" id="A0A2U2AN96"/>